<dbReference type="InterPro" id="IPR036280">
    <property type="entry name" value="Multihaem_cyt_sf"/>
</dbReference>
<feature type="binding site" description="axial binding residue" evidence="6">
    <location>
        <position position="89"/>
    </location>
    <ligand>
        <name>heme c</name>
        <dbReference type="ChEBI" id="CHEBI:61717"/>
        <label>1</label>
    </ligand>
    <ligandPart>
        <name>Fe</name>
        <dbReference type="ChEBI" id="CHEBI:18248"/>
    </ligandPart>
</feature>
<evidence type="ECO:0000313" key="9">
    <source>
        <dbReference type="EMBL" id="MCJ8502332.1"/>
    </source>
</evidence>
<comment type="caution">
    <text evidence="9">The sequence shown here is derived from an EMBL/GenBank/DDBJ whole genome shotgun (WGS) entry which is preliminary data.</text>
</comment>
<dbReference type="SUPFAM" id="SSF48695">
    <property type="entry name" value="Multiheme cytochromes"/>
    <property type="match status" value="1"/>
</dbReference>
<protein>
    <submittedName>
        <fullName evidence="9">Cytochrome c family protein</fullName>
    </submittedName>
</protein>
<dbReference type="GO" id="GO:0009055">
    <property type="term" value="F:electron transfer activity"/>
    <property type="evidence" value="ECO:0007669"/>
    <property type="project" value="InterPro"/>
</dbReference>
<dbReference type="GO" id="GO:0046872">
    <property type="term" value="F:metal ion binding"/>
    <property type="evidence" value="ECO:0007669"/>
    <property type="project" value="UniProtKB-KW"/>
</dbReference>
<evidence type="ECO:0000256" key="4">
    <source>
        <dbReference type="ARBA" id="ARBA00022982"/>
    </source>
</evidence>
<feature type="binding site" description="axial binding residue" evidence="6">
    <location>
        <position position="51"/>
    </location>
    <ligand>
        <name>heme c</name>
        <dbReference type="ChEBI" id="CHEBI:61717"/>
        <label>1</label>
    </ligand>
    <ligandPart>
        <name>Fe</name>
        <dbReference type="ChEBI" id="CHEBI:18248"/>
    </ligandPart>
</feature>
<feature type="binding site" description="axial binding residue" evidence="6">
    <location>
        <position position="65"/>
    </location>
    <ligand>
        <name>heme c</name>
        <dbReference type="ChEBI" id="CHEBI:61717"/>
        <label>1</label>
    </ligand>
    <ligandPart>
        <name>Fe</name>
        <dbReference type="ChEBI" id="CHEBI:18248"/>
    </ligandPart>
</feature>
<feature type="binding site" description="axial binding residue" evidence="6">
    <location>
        <position position="62"/>
    </location>
    <ligand>
        <name>heme c</name>
        <dbReference type="ChEBI" id="CHEBI:61717"/>
        <label>1</label>
    </ligand>
    <ligandPart>
        <name>Fe</name>
        <dbReference type="ChEBI" id="CHEBI:18248"/>
    </ligandPart>
</feature>
<evidence type="ECO:0000256" key="6">
    <source>
        <dbReference type="PIRSR" id="PIRSR602322-1"/>
    </source>
</evidence>
<dbReference type="InterPro" id="IPR002322">
    <property type="entry name" value="Cyt_c_III"/>
</dbReference>
<dbReference type="Gene3D" id="3.90.10.10">
    <property type="entry name" value="Cytochrome C3"/>
    <property type="match status" value="1"/>
</dbReference>
<dbReference type="EMBL" id="JALJRB010000024">
    <property type="protein sequence ID" value="MCJ8502332.1"/>
    <property type="molecule type" value="Genomic_DNA"/>
</dbReference>
<evidence type="ECO:0000256" key="2">
    <source>
        <dbReference type="ARBA" id="ARBA00022617"/>
    </source>
</evidence>
<dbReference type="InterPro" id="IPR020942">
    <property type="entry name" value="Cyt_c_III_dom"/>
</dbReference>
<dbReference type="CDD" id="cd08168">
    <property type="entry name" value="Cytochrom_C3"/>
    <property type="match status" value="1"/>
</dbReference>
<dbReference type="PRINTS" id="PR00609">
    <property type="entry name" value="CYTOCHROMEC3"/>
</dbReference>
<evidence type="ECO:0000256" key="1">
    <source>
        <dbReference type="ARBA" id="ARBA00022448"/>
    </source>
</evidence>
<feature type="binding site" description="axial binding residue" evidence="6">
    <location>
        <position position="145"/>
    </location>
    <ligand>
        <name>heme c</name>
        <dbReference type="ChEBI" id="CHEBI:61717"/>
        <label>1</label>
    </ligand>
    <ligandPart>
        <name>Fe</name>
        <dbReference type="ChEBI" id="CHEBI:18248"/>
    </ligandPart>
</feature>
<feature type="binding site" description="axial binding residue" evidence="6">
    <location>
        <position position="124"/>
    </location>
    <ligand>
        <name>heme c</name>
        <dbReference type="ChEBI" id="CHEBI:61717"/>
        <label>1</label>
    </ligand>
    <ligandPart>
        <name>Fe</name>
        <dbReference type="ChEBI" id="CHEBI:18248"/>
    </ligandPart>
</feature>
<proteinExistence type="predicted"/>
<evidence type="ECO:0000256" key="5">
    <source>
        <dbReference type="ARBA" id="ARBA00023004"/>
    </source>
</evidence>
<accession>A0AA41ULD2</accession>
<feature type="binding site" description="axial binding residue" evidence="6">
    <location>
        <position position="54"/>
    </location>
    <ligand>
        <name>heme c</name>
        <dbReference type="ChEBI" id="CHEBI:61717"/>
        <label>3</label>
    </ligand>
    <ligandPart>
        <name>Fe</name>
        <dbReference type="ChEBI" id="CHEBI:18248"/>
    </ligandPart>
</feature>
<organism evidence="9 10">
    <name type="scientific">Desulfatitalea alkaliphila</name>
    <dbReference type="NCBI Taxonomy" id="2929485"/>
    <lineage>
        <taxon>Bacteria</taxon>
        <taxon>Pseudomonadati</taxon>
        <taxon>Thermodesulfobacteriota</taxon>
        <taxon>Desulfobacteria</taxon>
        <taxon>Desulfobacterales</taxon>
        <taxon>Desulfosarcinaceae</taxon>
        <taxon>Desulfatitalea</taxon>
    </lineage>
</organism>
<reference evidence="9" key="1">
    <citation type="submission" date="2022-04" db="EMBL/GenBank/DDBJ databases">
        <title>Desulfatitalea alkaliphila sp. nov., a novel anaerobic sulfate-reducing bacterium isolated from terrestrial mud volcano, Taman Peninsula, Russia.</title>
        <authorList>
            <person name="Khomyakova M.A."/>
            <person name="Merkel A.Y."/>
            <person name="Slobodkin A.I."/>
        </authorList>
    </citation>
    <scope>NUCLEOTIDE SEQUENCE</scope>
    <source>
        <strain evidence="9">M08but</strain>
    </source>
</reference>
<keyword evidence="7" id="KW-0732">Signal</keyword>
<feature type="binding site" description="axial binding residue" evidence="6">
    <location>
        <position position="90"/>
    </location>
    <ligand>
        <name>heme c</name>
        <dbReference type="ChEBI" id="CHEBI:61717"/>
        <label>1</label>
    </ligand>
    <ligandPart>
        <name>Fe</name>
        <dbReference type="ChEBI" id="CHEBI:18248"/>
    </ligandPart>
</feature>
<name>A0AA41ULD2_9BACT</name>
<feature type="signal peptide" evidence="7">
    <location>
        <begin position="1"/>
        <end position="27"/>
    </location>
</feature>
<dbReference type="Pfam" id="PF02085">
    <property type="entry name" value="Cytochrom_CIII"/>
    <property type="match status" value="1"/>
</dbReference>
<evidence type="ECO:0000259" key="8">
    <source>
        <dbReference type="Pfam" id="PF02085"/>
    </source>
</evidence>
<keyword evidence="4" id="KW-0249">Electron transport</keyword>
<keyword evidence="3 6" id="KW-0479">Metal-binding</keyword>
<sequence length="148" mass="16347">MLKKRSLSIMIALGVGAVLCVAALAFAAGMPEVLVLESDYKKTRSAVTFTHQKHIDDYKIACGECHHDDQGQPLNELTADDPVQKCIDCHSKPGEVRGRQAQGMSEQELLTYHANAMHANCVSCHRDYNKEKQARIAPATCNECHPRD</sequence>
<feature type="binding site" description="axial binding residue" evidence="6">
    <location>
        <position position="121"/>
    </location>
    <ligand>
        <name>heme c</name>
        <dbReference type="ChEBI" id="CHEBI:61717"/>
        <label>1</label>
    </ligand>
    <ligandPart>
        <name>Fe</name>
        <dbReference type="ChEBI" id="CHEBI:18248"/>
    </ligandPart>
</feature>
<gene>
    <name evidence="9" type="ORF">MRX98_17240</name>
</gene>
<feature type="binding site" description="axial binding residue" evidence="6">
    <location>
        <position position="66"/>
    </location>
    <ligand>
        <name>heme c</name>
        <dbReference type="ChEBI" id="CHEBI:61717"/>
        <label>1</label>
    </ligand>
    <ligandPart>
        <name>Fe</name>
        <dbReference type="ChEBI" id="CHEBI:18248"/>
    </ligandPart>
</feature>
<keyword evidence="5 6" id="KW-0408">Iron</keyword>
<evidence type="ECO:0000256" key="3">
    <source>
        <dbReference type="ARBA" id="ARBA00022723"/>
    </source>
</evidence>
<keyword evidence="10" id="KW-1185">Reference proteome</keyword>
<dbReference type="GO" id="GO:0020037">
    <property type="term" value="F:heme binding"/>
    <property type="evidence" value="ECO:0007669"/>
    <property type="project" value="InterPro"/>
</dbReference>
<feature type="binding site" description="axial binding residue" evidence="6">
    <location>
        <position position="125"/>
    </location>
    <ligand>
        <name>heme c</name>
        <dbReference type="ChEBI" id="CHEBI:61717"/>
        <label>1</label>
    </ligand>
    <ligandPart>
        <name>Fe</name>
        <dbReference type="ChEBI" id="CHEBI:18248"/>
    </ligandPart>
</feature>
<evidence type="ECO:0000313" key="10">
    <source>
        <dbReference type="Proteomes" id="UP001165427"/>
    </source>
</evidence>
<feature type="chain" id="PRO_5041217031" evidence="7">
    <location>
        <begin position="28"/>
        <end position="148"/>
    </location>
</feature>
<feature type="binding site" description="covalent" evidence="6">
    <location>
        <position position="67"/>
    </location>
    <ligand>
        <name>heme c</name>
        <dbReference type="ChEBI" id="CHEBI:61717"/>
        <label>1</label>
    </ligand>
</feature>
<keyword evidence="1" id="KW-0813">Transport</keyword>
<feature type="binding site" description="axial binding residue" evidence="6">
    <location>
        <position position="141"/>
    </location>
    <ligand>
        <name>heme c</name>
        <dbReference type="ChEBI" id="CHEBI:61717"/>
        <label>1</label>
    </ligand>
    <ligandPart>
        <name>Fe</name>
        <dbReference type="ChEBI" id="CHEBI:18248"/>
    </ligandPart>
</feature>
<feature type="binding site" description="axial binding residue" evidence="6">
    <location>
        <position position="144"/>
    </location>
    <ligand>
        <name>heme c</name>
        <dbReference type="ChEBI" id="CHEBI:61717"/>
        <label>1</label>
    </ligand>
    <ligandPart>
        <name>Fe</name>
        <dbReference type="ChEBI" id="CHEBI:18248"/>
    </ligandPart>
</feature>
<evidence type="ECO:0000256" key="7">
    <source>
        <dbReference type="SAM" id="SignalP"/>
    </source>
</evidence>
<comment type="cofactor">
    <cofactor evidence="6">
        <name>heme c</name>
        <dbReference type="ChEBI" id="CHEBI:61717"/>
    </cofactor>
    <text evidence="6">Binds 4 heme c groups covalently per monomer.</text>
</comment>
<dbReference type="RefSeq" id="WP_246912946.1">
    <property type="nucleotide sequence ID" value="NZ_JALJRB010000024.1"/>
</dbReference>
<dbReference type="AlphaFoldDB" id="A0AA41ULD2"/>
<keyword evidence="2 6" id="KW-0349">Heme</keyword>
<feature type="domain" description="Class III cytochrome C" evidence="8">
    <location>
        <begin position="41"/>
        <end position="145"/>
    </location>
</feature>
<dbReference type="Proteomes" id="UP001165427">
    <property type="component" value="Unassembled WGS sequence"/>
</dbReference>